<evidence type="ECO:0000313" key="1">
    <source>
        <dbReference type="EMBL" id="AOR79756.1"/>
    </source>
</evidence>
<name>A0A031JFW2_9SPHN</name>
<reference evidence="2 3" key="1">
    <citation type="submission" date="2014-03" db="EMBL/GenBank/DDBJ databases">
        <title>Whole genome sequence of Novosphingobium resinovorum KF1.</title>
        <authorList>
            <person name="Gan H.M."/>
            <person name="Gan H.Y."/>
            <person name="Chew T.H."/>
            <person name="Savka M.A."/>
        </authorList>
    </citation>
    <scope>NUCLEOTIDE SEQUENCE [LARGE SCALE GENOMIC DNA]</scope>
    <source>
        <strain evidence="2 3">KF1</strain>
    </source>
</reference>
<dbReference type="EMBL" id="JFYZ01000049">
    <property type="protein sequence ID" value="EZP73014.1"/>
    <property type="molecule type" value="Genomic_DNA"/>
</dbReference>
<evidence type="ECO:0008006" key="5">
    <source>
        <dbReference type="Google" id="ProtNLM"/>
    </source>
</evidence>
<dbReference type="OrthoDB" id="283948at2"/>
<keyword evidence="1" id="KW-0614">Plasmid</keyword>
<protein>
    <recommendedName>
        <fullName evidence="5">Phage baseplate protein</fullName>
    </recommendedName>
</protein>
<organism evidence="2 3">
    <name type="scientific">Novosphingobium resinovorum</name>
    <dbReference type="NCBI Taxonomy" id="158500"/>
    <lineage>
        <taxon>Bacteria</taxon>
        <taxon>Pseudomonadati</taxon>
        <taxon>Pseudomonadota</taxon>
        <taxon>Alphaproteobacteria</taxon>
        <taxon>Sphingomonadales</taxon>
        <taxon>Sphingomonadaceae</taxon>
        <taxon>Novosphingobium</taxon>
    </lineage>
</organism>
<dbReference type="PATRIC" id="fig|158500.4.peg.5103"/>
<dbReference type="EMBL" id="CP017076">
    <property type="protein sequence ID" value="AOR79756.1"/>
    <property type="molecule type" value="Genomic_DNA"/>
</dbReference>
<sequence length="235" mass="24442">MSTNPVEGLLALWEAGTNPLALLRAAEPGAGDDGLARLPVGARDGKLIAHQRRLFGPAIEATVPCAECGETAEVTLDADSLLAMAPEEVAPIAITSGAWRIEARPADSHDMAALAMKEPEAAERALLARVVTLCTRDGAPADPANLPPEVVAAIEDALEAADPLAAITLLVACPHCGASIPALHDPAHHFARSVAAEARRLLAEVAALARAYGWREADILAMTPQRRAAYLELAA</sequence>
<gene>
    <name evidence="1" type="ORF">BES08_23585</name>
    <name evidence="2" type="ORF">BV97_05025</name>
</gene>
<geneLocation type="plasmid" evidence="1 4">
    <name>pSA1</name>
</geneLocation>
<evidence type="ECO:0000313" key="4">
    <source>
        <dbReference type="Proteomes" id="UP000094626"/>
    </source>
</evidence>
<dbReference type="RefSeq" id="WP_051587177.1">
    <property type="nucleotide sequence ID" value="NZ_CP017076.1"/>
</dbReference>
<evidence type="ECO:0000313" key="2">
    <source>
        <dbReference type="EMBL" id="EZP73014.1"/>
    </source>
</evidence>
<dbReference type="KEGG" id="nre:BES08_23585"/>
<keyword evidence="4" id="KW-1185">Reference proteome</keyword>
<dbReference type="Proteomes" id="UP000024329">
    <property type="component" value="Unassembled WGS sequence"/>
</dbReference>
<reference evidence="1" key="2">
    <citation type="submission" date="2016-08" db="EMBL/GenBank/DDBJ databases">
        <authorList>
            <person name="Seilhamer J.J."/>
        </authorList>
    </citation>
    <scope>NUCLEOTIDE SEQUENCE [LARGE SCALE GENOMIC DNA]</scope>
    <source>
        <strain evidence="1">SA1</strain>
        <plasmid evidence="1">pSA1</plasmid>
    </source>
</reference>
<proteinExistence type="predicted"/>
<dbReference type="Proteomes" id="UP000094626">
    <property type="component" value="Plasmid pSA1"/>
</dbReference>
<accession>A0A031JFW2</accession>
<dbReference type="AlphaFoldDB" id="A0A031JFW2"/>
<dbReference type="eggNOG" id="ENOG5030ZP1">
    <property type="taxonomic scope" value="Bacteria"/>
</dbReference>
<reference evidence="4" key="3">
    <citation type="journal article" date="2017" name="J. Biotechnol.">
        <title>Complete genome sequence of Novosphingobium resinovorum SA1, a versatile xenobiotic-degrading bacterium capable of utilizing sulfanilic acid.</title>
        <authorList>
            <person name="Hegedus B."/>
            <person name="Kos P.B."/>
            <person name="Balint B."/>
            <person name="Maroti G."/>
            <person name="Gan H.M."/>
            <person name="Perei K."/>
            <person name="Rakhely G."/>
        </authorList>
    </citation>
    <scope>NUCLEOTIDE SEQUENCE [LARGE SCALE GENOMIC DNA]</scope>
    <source>
        <strain evidence="4">SA1</strain>
    </source>
</reference>
<evidence type="ECO:0000313" key="3">
    <source>
        <dbReference type="Proteomes" id="UP000024329"/>
    </source>
</evidence>